<reference evidence="2 3" key="1">
    <citation type="submission" date="2020-08" db="EMBL/GenBank/DDBJ databases">
        <title>Genomic Encyclopedia of Type Strains, Phase IV (KMG-IV): sequencing the most valuable type-strain genomes for metagenomic binning, comparative biology and taxonomic classification.</title>
        <authorList>
            <person name="Goeker M."/>
        </authorList>
    </citation>
    <scope>NUCLEOTIDE SEQUENCE [LARGE SCALE GENOMIC DNA]</scope>
    <source>
        <strain evidence="2 3">DSM 101064</strain>
    </source>
</reference>
<protein>
    <submittedName>
        <fullName evidence="2">Prophage maintenance system killer protein</fullName>
    </submittedName>
</protein>
<evidence type="ECO:0000313" key="2">
    <source>
        <dbReference type="EMBL" id="MBB5721991.1"/>
    </source>
</evidence>
<evidence type="ECO:0000259" key="1">
    <source>
        <dbReference type="PROSITE" id="PS51459"/>
    </source>
</evidence>
<comment type="caution">
    <text evidence="2">The sequence shown here is derived from an EMBL/GenBank/DDBJ whole genome shotgun (WGS) entry which is preliminary data.</text>
</comment>
<dbReference type="Gene3D" id="1.20.120.1870">
    <property type="entry name" value="Fic/DOC protein, Fido domain"/>
    <property type="match status" value="1"/>
</dbReference>
<accession>A0A7W9EZJ0</accession>
<dbReference type="Pfam" id="PF02661">
    <property type="entry name" value="Fic"/>
    <property type="match status" value="1"/>
</dbReference>
<organism evidence="2 3">
    <name type="scientific">Yoonia ponticola</name>
    <dbReference type="NCBI Taxonomy" id="1524255"/>
    <lineage>
        <taxon>Bacteria</taxon>
        <taxon>Pseudomonadati</taxon>
        <taxon>Pseudomonadota</taxon>
        <taxon>Alphaproteobacteria</taxon>
        <taxon>Rhodobacterales</taxon>
        <taxon>Paracoccaceae</taxon>
        <taxon>Yoonia</taxon>
    </lineage>
</organism>
<name>A0A7W9EZJ0_9RHOB</name>
<dbReference type="InterPro" id="IPR053737">
    <property type="entry name" value="Type_II_TA_Toxin"/>
</dbReference>
<evidence type="ECO:0000313" key="3">
    <source>
        <dbReference type="Proteomes" id="UP000535415"/>
    </source>
</evidence>
<dbReference type="EMBL" id="JACIJM010000004">
    <property type="protein sequence ID" value="MBB5721991.1"/>
    <property type="molecule type" value="Genomic_DNA"/>
</dbReference>
<dbReference type="PROSITE" id="PS51459">
    <property type="entry name" value="FIDO"/>
    <property type="match status" value="1"/>
</dbReference>
<proteinExistence type="predicted"/>
<gene>
    <name evidence="2" type="ORF">FHS72_001615</name>
</gene>
<feature type="domain" description="Fido" evidence="1">
    <location>
        <begin position="1"/>
        <end position="73"/>
    </location>
</feature>
<sequence>MIWAKGAALLHGVASSHGFNDGNKRTSWLLTELLFDRSDFELTLLDDDRLDDIVVNVVNGDMTQVELQDWLKARTTRR</sequence>
<dbReference type="Proteomes" id="UP000535415">
    <property type="component" value="Unassembled WGS sequence"/>
</dbReference>
<dbReference type="AlphaFoldDB" id="A0A7W9EZJ0"/>
<keyword evidence="3" id="KW-1185">Reference proteome</keyword>
<dbReference type="InterPro" id="IPR003812">
    <property type="entry name" value="Fido"/>
</dbReference>